<dbReference type="PaxDb" id="4081-Solyc03g033700.1.1"/>
<dbReference type="Pfam" id="PF00141">
    <property type="entry name" value="peroxidase"/>
    <property type="match status" value="1"/>
</dbReference>
<dbReference type="PRINTS" id="PR00461">
    <property type="entry name" value="PLPEROXIDASE"/>
</dbReference>
<dbReference type="InParanoid" id="K4BFP2"/>
<comment type="cofactor">
    <cofactor evidence="9">
        <name>Ca(2+)</name>
        <dbReference type="ChEBI" id="CHEBI:29108"/>
    </cofactor>
    <text evidence="9">Binds 2 calcium ions per subunit.</text>
</comment>
<reference evidence="14" key="2">
    <citation type="submission" date="2015-06" db="UniProtKB">
        <authorList>
            <consortium name="EnsemblPlants"/>
        </authorList>
    </citation>
    <scope>IDENTIFICATION</scope>
    <source>
        <strain evidence="14">cv. Heinz 1706</strain>
    </source>
</reference>
<keyword evidence="6 9" id="KW-0479">Metal-binding</keyword>
<feature type="disulfide bond" evidence="11">
    <location>
        <begin position="35"/>
        <end position="40"/>
    </location>
</feature>
<comment type="cofactor">
    <cofactor evidence="2">
        <name>heme b</name>
        <dbReference type="ChEBI" id="CHEBI:60344"/>
    </cofactor>
</comment>
<dbReference type="PANTHER" id="PTHR31388">
    <property type="entry name" value="PEROXIDASE 72-RELATED"/>
    <property type="match status" value="1"/>
</dbReference>
<dbReference type="GO" id="GO:0006979">
    <property type="term" value="P:response to oxidative stress"/>
    <property type="evidence" value="ECO:0007669"/>
    <property type="project" value="InterPro"/>
</dbReference>
<evidence type="ECO:0000256" key="3">
    <source>
        <dbReference type="ARBA" id="ARBA00012313"/>
    </source>
</evidence>
<evidence type="ECO:0000256" key="10">
    <source>
        <dbReference type="PIRSR" id="PIRSR600823-4"/>
    </source>
</evidence>
<accession>K4BFP2</accession>
<evidence type="ECO:0000259" key="13">
    <source>
        <dbReference type="PROSITE" id="PS50873"/>
    </source>
</evidence>
<feature type="binding site" evidence="9">
    <location>
        <position position="43"/>
    </location>
    <ligand>
        <name>Ca(2+)</name>
        <dbReference type="ChEBI" id="CHEBI:29108"/>
        <label>1</label>
    </ligand>
</feature>
<keyword evidence="15" id="KW-1185">Reference proteome</keyword>
<dbReference type="GO" id="GO:0046872">
    <property type="term" value="F:metal ion binding"/>
    <property type="evidence" value="ECO:0007669"/>
    <property type="project" value="UniProtKB-KW"/>
</dbReference>
<keyword evidence="9" id="KW-0106">Calcium</keyword>
<evidence type="ECO:0000256" key="7">
    <source>
        <dbReference type="ARBA" id="ARBA00023002"/>
    </source>
</evidence>
<dbReference type="InterPro" id="IPR000823">
    <property type="entry name" value="Peroxidase_pln"/>
</dbReference>
<comment type="catalytic activity">
    <reaction evidence="1">
        <text>2 a phenolic donor + H2O2 = 2 a phenolic radical donor + 2 H2O</text>
        <dbReference type="Rhea" id="RHEA:56136"/>
        <dbReference type="ChEBI" id="CHEBI:15377"/>
        <dbReference type="ChEBI" id="CHEBI:16240"/>
        <dbReference type="ChEBI" id="CHEBI:139520"/>
        <dbReference type="ChEBI" id="CHEBI:139521"/>
        <dbReference type="EC" id="1.11.1.7"/>
    </reaction>
</comment>
<dbReference type="PANTHER" id="PTHR31388:SF195">
    <property type="entry name" value="PEROXIDASE"/>
    <property type="match status" value="1"/>
</dbReference>
<dbReference type="eggNOG" id="ENOG502QR5A">
    <property type="taxonomic scope" value="Eukaryota"/>
</dbReference>
<dbReference type="EC" id="1.11.1.7" evidence="3"/>
<feature type="binding site" evidence="9">
    <location>
        <position position="55"/>
    </location>
    <ligand>
        <name>Ca(2+)</name>
        <dbReference type="ChEBI" id="CHEBI:29108"/>
        <label>1</label>
    </ligand>
</feature>
<keyword evidence="8" id="KW-0408">Iron</keyword>
<feature type="binding site" evidence="9">
    <location>
        <position position="37"/>
    </location>
    <ligand>
        <name>Ca(2+)</name>
        <dbReference type="ChEBI" id="CHEBI:29108"/>
        <label>1</label>
    </ligand>
</feature>
<keyword evidence="4" id="KW-0575">Peroxidase</keyword>
<feature type="domain" description="Plant heme peroxidase family profile" evidence="13">
    <location>
        <begin position="8"/>
        <end position="114"/>
    </location>
</feature>
<evidence type="ECO:0000313" key="15">
    <source>
        <dbReference type="Proteomes" id="UP000004994"/>
    </source>
</evidence>
<dbReference type="AlphaFoldDB" id="K4BFP2"/>
<protein>
    <recommendedName>
        <fullName evidence="3">peroxidase</fullName>
        <ecNumber evidence="3">1.11.1.7</ecNumber>
    </recommendedName>
</protein>
<feature type="binding site" evidence="9">
    <location>
        <position position="41"/>
    </location>
    <ligand>
        <name>Ca(2+)</name>
        <dbReference type="ChEBI" id="CHEBI:29108"/>
        <label>1</label>
    </ligand>
</feature>
<organism evidence="14">
    <name type="scientific">Solanum lycopersicum</name>
    <name type="common">Tomato</name>
    <name type="synonym">Lycopersicon esculentum</name>
    <dbReference type="NCBI Taxonomy" id="4081"/>
    <lineage>
        <taxon>Eukaryota</taxon>
        <taxon>Viridiplantae</taxon>
        <taxon>Streptophyta</taxon>
        <taxon>Embryophyta</taxon>
        <taxon>Tracheophyta</taxon>
        <taxon>Spermatophyta</taxon>
        <taxon>Magnoliopsida</taxon>
        <taxon>eudicotyledons</taxon>
        <taxon>Gunneridae</taxon>
        <taxon>Pentapetalae</taxon>
        <taxon>asterids</taxon>
        <taxon>lamiids</taxon>
        <taxon>Solanales</taxon>
        <taxon>Solanaceae</taxon>
        <taxon>Solanoideae</taxon>
        <taxon>Solaneae</taxon>
        <taxon>Solanum</taxon>
        <taxon>Solanum subgen. Lycopersicon</taxon>
    </lineage>
</organism>
<evidence type="ECO:0000256" key="5">
    <source>
        <dbReference type="ARBA" id="ARBA00022617"/>
    </source>
</evidence>
<dbReference type="Proteomes" id="UP000004994">
    <property type="component" value="Chromosome 3"/>
</dbReference>
<evidence type="ECO:0000313" key="14">
    <source>
        <dbReference type="EnsemblPlants" id="Solyc03g033700.1.1"/>
    </source>
</evidence>
<keyword evidence="11" id="KW-1015">Disulfide bond</keyword>
<keyword evidence="5" id="KW-0349">Heme</keyword>
<reference evidence="14" key="1">
    <citation type="journal article" date="2012" name="Nature">
        <title>The tomato genome sequence provides insights into fleshy fruit evolution.</title>
        <authorList>
            <consortium name="Tomato Genome Consortium"/>
        </authorList>
    </citation>
    <scope>NUCLEOTIDE SEQUENCE [LARGE SCALE GENOMIC DNA]</scope>
    <source>
        <strain evidence="14">cv. Heinz 1706</strain>
    </source>
</reference>
<evidence type="ECO:0000256" key="11">
    <source>
        <dbReference type="PIRSR" id="PIRSR600823-5"/>
    </source>
</evidence>
<evidence type="ECO:0000256" key="9">
    <source>
        <dbReference type="PIRSR" id="PIRSR600823-3"/>
    </source>
</evidence>
<feature type="site" description="Transition state stabilizer" evidence="10">
    <location>
        <position position="29"/>
    </location>
</feature>
<proteinExistence type="inferred from homology"/>
<comment type="similarity">
    <text evidence="12">Belongs to the peroxidase family.</text>
</comment>
<dbReference type="EnsemblPlants" id="Solyc03g033700.1.1">
    <property type="protein sequence ID" value="Solyc03g033700.1.1"/>
    <property type="gene ID" value="Solyc03g033700.1"/>
</dbReference>
<dbReference type="PhylomeDB" id="K4BFP2"/>
<evidence type="ECO:0000256" key="1">
    <source>
        <dbReference type="ARBA" id="ARBA00000189"/>
    </source>
</evidence>
<dbReference type="PRINTS" id="PR00458">
    <property type="entry name" value="PEROXIDASE"/>
</dbReference>
<dbReference type="InterPro" id="IPR002016">
    <property type="entry name" value="Haem_peroxidase"/>
</dbReference>
<dbReference type="Gramene" id="Solyc03g033700.1.1">
    <property type="protein sequence ID" value="Solyc03g033700.1.1"/>
    <property type="gene ID" value="Solyc03g033700.1"/>
</dbReference>
<keyword evidence="7" id="KW-0560">Oxidoreductase</keyword>
<dbReference type="PROSITE" id="PS50873">
    <property type="entry name" value="PEROXIDASE_4"/>
    <property type="match status" value="1"/>
</dbReference>
<dbReference type="GO" id="GO:0140825">
    <property type="term" value="F:lactoperoxidase activity"/>
    <property type="evidence" value="ECO:0007669"/>
    <property type="project" value="UniProtKB-EC"/>
</dbReference>
<sequence length="114" mass="12454">MNKALSYIVKSIVAKAVAKEARMGAPLLRLYFYDCFVKGCDVSVFLNGSGTLISEKLSNTNINSTRGFDVIDEIKFVVEKKCPQTVSCADILTLAARDSIVLVNTTTLNLEKSN</sequence>
<evidence type="ECO:0000256" key="12">
    <source>
        <dbReference type="RuleBase" id="RU004241"/>
    </source>
</evidence>
<feature type="binding site" evidence="9">
    <location>
        <position position="39"/>
    </location>
    <ligand>
        <name>Ca(2+)</name>
        <dbReference type="ChEBI" id="CHEBI:29108"/>
        <label>1</label>
    </ligand>
</feature>
<dbReference type="SUPFAM" id="SSF48113">
    <property type="entry name" value="Heme-dependent peroxidases"/>
    <property type="match status" value="1"/>
</dbReference>
<dbReference type="HOGENOM" id="CLU_010543_3_2_1"/>
<evidence type="ECO:0000256" key="8">
    <source>
        <dbReference type="ARBA" id="ARBA00023004"/>
    </source>
</evidence>
<name>K4BFP2_SOLLC</name>
<feature type="binding site" evidence="9">
    <location>
        <position position="34"/>
    </location>
    <ligand>
        <name>Ca(2+)</name>
        <dbReference type="ChEBI" id="CHEBI:29108"/>
        <label>1</label>
    </ligand>
</feature>
<dbReference type="InterPro" id="IPR010255">
    <property type="entry name" value="Haem_peroxidase_sf"/>
</dbReference>
<dbReference type="STRING" id="4081.K4BFP2"/>
<dbReference type="OMA" id="IGPCADI"/>
<dbReference type="GO" id="GO:0020037">
    <property type="term" value="F:heme binding"/>
    <property type="evidence" value="ECO:0007669"/>
    <property type="project" value="InterPro"/>
</dbReference>
<dbReference type="Gene3D" id="1.10.520.10">
    <property type="match status" value="1"/>
</dbReference>
<evidence type="ECO:0000256" key="4">
    <source>
        <dbReference type="ARBA" id="ARBA00022559"/>
    </source>
</evidence>
<evidence type="ECO:0000256" key="6">
    <source>
        <dbReference type="ARBA" id="ARBA00022723"/>
    </source>
</evidence>
<evidence type="ECO:0000256" key="2">
    <source>
        <dbReference type="ARBA" id="ARBA00001970"/>
    </source>
</evidence>